<reference evidence="1" key="1">
    <citation type="submission" date="2022-07" db="EMBL/GenBank/DDBJ databases">
        <title>Chromosome-level genome of Muraenolepis orangiensis.</title>
        <authorList>
            <person name="Kim J."/>
        </authorList>
    </citation>
    <scope>NUCLEOTIDE SEQUENCE</scope>
    <source>
        <strain evidence="1">KU_S4_2022</strain>
        <tissue evidence="1">Muscle</tissue>
    </source>
</reference>
<proteinExistence type="predicted"/>
<dbReference type="AlphaFoldDB" id="A0A9Q0IDL1"/>
<keyword evidence="2" id="KW-1185">Reference proteome</keyword>
<organism evidence="1 2">
    <name type="scientific">Muraenolepis orangiensis</name>
    <name type="common">Patagonian moray cod</name>
    <dbReference type="NCBI Taxonomy" id="630683"/>
    <lineage>
        <taxon>Eukaryota</taxon>
        <taxon>Metazoa</taxon>
        <taxon>Chordata</taxon>
        <taxon>Craniata</taxon>
        <taxon>Vertebrata</taxon>
        <taxon>Euteleostomi</taxon>
        <taxon>Actinopterygii</taxon>
        <taxon>Neopterygii</taxon>
        <taxon>Teleostei</taxon>
        <taxon>Neoteleostei</taxon>
        <taxon>Acanthomorphata</taxon>
        <taxon>Zeiogadaria</taxon>
        <taxon>Gadariae</taxon>
        <taxon>Gadiformes</taxon>
        <taxon>Muraenolepidoidei</taxon>
        <taxon>Muraenolepididae</taxon>
        <taxon>Muraenolepis</taxon>
    </lineage>
</organism>
<accession>A0A9Q0IDL1</accession>
<evidence type="ECO:0000313" key="2">
    <source>
        <dbReference type="Proteomes" id="UP001148018"/>
    </source>
</evidence>
<gene>
    <name evidence="1" type="ORF">NHX12_006226</name>
</gene>
<dbReference type="Proteomes" id="UP001148018">
    <property type="component" value="Unassembled WGS sequence"/>
</dbReference>
<name>A0A9Q0IDL1_9TELE</name>
<protein>
    <submittedName>
        <fullName evidence="1">Uncharacterized protein</fullName>
    </submittedName>
</protein>
<evidence type="ECO:0000313" key="1">
    <source>
        <dbReference type="EMBL" id="KAJ3593893.1"/>
    </source>
</evidence>
<comment type="caution">
    <text evidence="1">The sequence shown here is derived from an EMBL/GenBank/DDBJ whole genome shotgun (WGS) entry which is preliminary data.</text>
</comment>
<sequence>MLVFKDTLLAGGVDEEPRRPSGWRCGRGAQAALWLEVWTRSPGGPLAGGVDEENRLLSSLHILRPARHLAPPPYLFTQDLALAEPRNVYT</sequence>
<dbReference type="EMBL" id="JANIIK010000112">
    <property type="protein sequence ID" value="KAJ3593893.1"/>
    <property type="molecule type" value="Genomic_DNA"/>
</dbReference>